<keyword evidence="3" id="KW-0238">DNA-binding</keyword>
<dbReference type="InterPro" id="IPR051089">
    <property type="entry name" value="prtT"/>
</dbReference>
<dbReference type="EMBL" id="KN848064">
    <property type="protein sequence ID" value="KIY02420.1"/>
    <property type="molecule type" value="Genomic_DNA"/>
</dbReference>
<evidence type="ECO:0000256" key="5">
    <source>
        <dbReference type="ARBA" id="ARBA00023242"/>
    </source>
</evidence>
<comment type="subcellular location">
    <subcellularLocation>
        <location evidence="1">Nucleus</location>
    </subcellularLocation>
</comment>
<dbReference type="GO" id="GO:0000976">
    <property type="term" value="F:transcription cis-regulatory region binding"/>
    <property type="evidence" value="ECO:0007669"/>
    <property type="project" value="TreeGrafter"/>
</dbReference>
<dbReference type="GO" id="GO:0000981">
    <property type="term" value="F:DNA-binding transcription factor activity, RNA polymerase II-specific"/>
    <property type="evidence" value="ECO:0007669"/>
    <property type="project" value="TreeGrafter"/>
</dbReference>
<sequence>MLLAAVLTGSSADPEFERQAGEVFRHVLADRVIVRGQKSMELFQSLLTYLLWYHHRFDPETLQYYQLLQLANGMVADLGLPRRFARDGNSSPSGEEDVNAVRAFLLCYYINCFGAVLGYDRPENMRCIESLRNAASLLAEVSPRSIDKEASALVELLHLVSLHRIDQNRSEPRILPSQGLAEWKTTYLQPETSASLRSSYHFVAGYSVLKGSSAKSMSAQDARVCVEQFEELLSHILSQKLGYLVQLGTIEWGHLITALFCLARLERAEVLELGRAGSSLLGHPPLTDLYVGRFRTLMADLVAQAKTNTVLLAPHLLGWLDKILTAVMQQVGSSEASQGFHNDEVGGCHHPESAYELVNSFIDEKGRVRDPKSRGSTAVRNPGRAHDEEDFWTDFMSDWLNW</sequence>
<dbReference type="PANTHER" id="PTHR31845">
    <property type="entry name" value="FINGER DOMAIN PROTEIN, PUTATIVE-RELATED"/>
    <property type="match status" value="1"/>
</dbReference>
<keyword evidence="7" id="KW-1185">Reference proteome</keyword>
<dbReference type="VEuPathDB" id="FungiDB:Z520_02559"/>
<dbReference type="OrthoDB" id="5424793at2759"/>
<keyword evidence="2" id="KW-0805">Transcription regulation</keyword>
<evidence type="ECO:0000256" key="2">
    <source>
        <dbReference type="ARBA" id="ARBA00023015"/>
    </source>
</evidence>
<name>A0A0D2KG75_9EURO</name>
<dbReference type="GeneID" id="27708305"/>
<dbReference type="RefSeq" id="XP_016636542.1">
    <property type="nucleotide sequence ID" value="XM_016773072.1"/>
</dbReference>
<reference evidence="6 7" key="1">
    <citation type="submission" date="2015-01" db="EMBL/GenBank/DDBJ databases">
        <title>The Genome Sequence of Fonsecaea multimorphosa CBS 102226.</title>
        <authorList>
            <consortium name="The Broad Institute Genomics Platform"/>
            <person name="Cuomo C."/>
            <person name="de Hoog S."/>
            <person name="Gorbushina A."/>
            <person name="Stielow B."/>
            <person name="Teixiera M."/>
            <person name="Abouelleil A."/>
            <person name="Chapman S.B."/>
            <person name="Priest M."/>
            <person name="Young S.K."/>
            <person name="Wortman J."/>
            <person name="Nusbaum C."/>
            <person name="Birren B."/>
        </authorList>
    </citation>
    <scope>NUCLEOTIDE SEQUENCE [LARGE SCALE GENOMIC DNA]</scope>
    <source>
        <strain evidence="6 7">CBS 102226</strain>
    </source>
</reference>
<evidence type="ECO:0000313" key="6">
    <source>
        <dbReference type="EMBL" id="KIY02420.1"/>
    </source>
</evidence>
<accession>A0A0D2KG75</accession>
<evidence type="ECO:0008006" key="8">
    <source>
        <dbReference type="Google" id="ProtNLM"/>
    </source>
</evidence>
<dbReference type="Proteomes" id="UP000053411">
    <property type="component" value="Unassembled WGS sequence"/>
</dbReference>
<keyword evidence="5" id="KW-0539">Nucleus</keyword>
<evidence type="ECO:0000256" key="4">
    <source>
        <dbReference type="ARBA" id="ARBA00023163"/>
    </source>
</evidence>
<dbReference type="STRING" id="1442371.A0A0D2KG75"/>
<organism evidence="6 7">
    <name type="scientific">Fonsecaea multimorphosa CBS 102226</name>
    <dbReference type="NCBI Taxonomy" id="1442371"/>
    <lineage>
        <taxon>Eukaryota</taxon>
        <taxon>Fungi</taxon>
        <taxon>Dikarya</taxon>
        <taxon>Ascomycota</taxon>
        <taxon>Pezizomycotina</taxon>
        <taxon>Eurotiomycetes</taxon>
        <taxon>Chaetothyriomycetidae</taxon>
        <taxon>Chaetothyriales</taxon>
        <taxon>Herpotrichiellaceae</taxon>
        <taxon>Fonsecaea</taxon>
    </lineage>
</organism>
<evidence type="ECO:0000256" key="1">
    <source>
        <dbReference type="ARBA" id="ARBA00004123"/>
    </source>
</evidence>
<evidence type="ECO:0000256" key="3">
    <source>
        <dbReference type="ARBA" id="ARBA00023125"/>
    </source>
</evidence>
<dbReference type="PANTHER" id="PTHR31845:SF10">
    <property type="entry name" value="ZN(II)2CYS6 TRANSCRIPTION FACTOR (EUROFUNG)"/>
    <property type="match status" value="1"/>
</dbReference>
<dbReference type="GO" id="GO:0005634">
    <property type="term" value="C:nucleus"/>
    <property type="evidence" value="ECO:0007669"/>
    <property type="project" value="UniProtKB-SubCell"/>
</dbReference>
<keyword evidence="4" id="KW-0804">Transcription</keyword>
<protein>
    <recommendedName>
        <fullName evidence="8">Transcription factor domain-containing protein</fullName>
    </recommendedName>
</protein>
<proteinExistence type="predicted"/>
<gene>
    <name evidence="6" type="ORF">Z520_02559</name>
</gene>
<evidence type="ECO:0000313" key="7">
    <source>
        <dbReference type="Proteomes" id="UP000053411"/>
    </source>
</evidence>
<dbReference type="AlphaFoldDB" id="A0A0D2KG75"/>